<dbReference type="GO" id="GO:0000271">
    <property type="term" value="P:polysaccharide biosynthetic process"/>
    <property type="evidence" value="ECO:0007669"/>
    <property type="project" value="TreeGrafter"/>
</dbReference>
<evidence type="ECO:0000256" key="3">
    <source>
        <dbReference type="PIRSR" id="PIRSR000390-1"/>
    </source>
</evidence>
<dbReference type="GO" id="GO:0030170">
    <property type="term" value="F:pyridoxal phosphate binding"/>
    <property type="evidence" value="ECO:0007669"/>
    <property type="project" value="TreeGrafter"/>
</dbReference>
<dbReference type="EMBL" id="AFXZ01000050">
    <property type="protein sequence ID" value="EGV42563.2"/>
    <property type="molecule type" value="Genomic_DNA"/>
</dbReference>
<keyword evidence="6" id="KW-0032">Aminotransferase</keyword>
<comment type="similarity">
    <text evidence="2 5">Belongs to the DegT/DnrJ/EryC1 family.</text>
</comment>
<evidence type="ECO:0000313" key="6">
    <source>
        <dbReference type="EMBL" id="EGV42563.2"/>
    </source>
</evidence>
<name>G2EG77_9FLAO</name>
<feature type="modified residue" description="N6-(pyridoxal phosphate)lysine" evidence="4">
    <location>
        <position position="190"/>
    </location>
</feature>
<reference evidence="6 7" key="1">
    <citation type="journal article" date="2008" name="Int. J. Syst. Evol. Microbiol.">
        <title>Bizionia argentinensis sp. nov., isolated from surface marine water in Antarctica.</title>
        <authorList>
            <person name="Bercovich A."/>
            <person name="Vazquez S.C."/>
            <person name="Yankilevich P."/>
            <person name="Coria S.H."/>
            <person name="Foti M."/>
            <person name="Hernandez E."/>
            <person name="Vidal A."/>
            <person name="Ruberto L."/>
            <person name="Melo C."/>
            <person name="Marenssi S."/>
            <person name="Criscuolo M."/>
            <person name="Memoli M."/>
            <person name="Arguelles M."/>
            <person name="Mac Cormack W.P."/>
        </authorList>
    </citation>
    <scope>NUCLEOTIDE SEQUENCE [LARGE SCALE GENOMIC DNA]</scope>
    <source>
        <strain evidence="6 7">JUB59</strain>
    </source>
</reference>
<dbReference type="eggNOG" id="COG0399">
    <property type="taxonomic scope" value="Bacteria"/>
</dbReference>
<gene>
    <name evidence="6" type="ORF">BZARG_1911</name>
</gene>
<dbReference type="PANTHER" id="PTHR30244">
    <property type="entry name" value="TRANSAMINASE"/>
    <property type="match status" value="1"/>
</dbReference>
<keyword evidence="1 4" id="KW-0663">Pyridoxal phosphate</keyword>
<dbReference type="STRING" id="1046627.BZARG_1911"/>
<organism evidence="6 7">
    <name type="scientific">Bizionia argentinensis JUB59</name>
    <dbReference type="NCBI Taxonomy" id="1046627"/>
    <lineage>
        <taxon>Bacteria</taxon>
        <taxon>Pseudomonadati</taxon>
        <taxon>Bacteroidota</taxon>
        <taxon>Flavobacteriia</taxon>
        <taxon>Flavobacteriales</taxon>
        <taxon>Flavobacteriaceae</taxon>
        <taxon>Bizionia</taxon>
    </lineage>
</organism>
<dbReference type="OrthoDB" id="9804264at2"/>
<dbReference type="Pfam" id="PF01041">
    <property type="entry name" value="DegT_DnrJ_EryC1"/>
    <property type="match status" value="1"/>
</dbReference>
<dbReference type="RefSeq" id="WP_040288677.1">
    <property type="nucleotide sequence ID" value="NZ_AFXZ01000050.1"/>
</dbReference>
<dbReference type="InterPro" id="IPR015422">
    <property type="entry name" value="PyrdxlP-dep_Trfase_small"/>
</dbReference>
<dbReference type="InterPro" id="IPR000653">
    <property type="entry name" value="DegT/StrS_aminotransferase"/>
</dbReference>
<keyword evidence="6" id="KW-0808">Transferase</keyword>
<sequence>MIKFLDLQAMNARYNDSFQEKFKQFLDKGHYVLGEETREFENNFANFCGAKHAVGVSSGLDALILIFKAYIQLGNLRRGDEVIVPANTYIASILSLFHAGLKPVFIEPNPDSYNLDVSEIKKHITANTKAILVVHLYGQLVDMDAVNNLAHEYNLLVIEDAAQAHGARNKQGVRAGNLGDAAAFSFYPSKNLGALGDAGAVTTNNNELATVISELRNYGSDEKYVNKRLGFNNRLDTLQAIFLNIKLPDLDADNDVRRKIAKRYIKEIKNSKIKLPYYDGSNNHVFHVFVVQVENRNIFEQFLSDNGLETLIHYPIPAHKQKALKDFNNMHLPITEAIHKSVISIPISPIMTKIEVNQVISLLNSY</sequence>
<comment type="caution">
    <text evidence="6">The sequence shown here is derived from an EMBL/GenBank/DDBJ whole genome shotgun (WGS) entry which is preliminary data.</text>
</comment>
<keyword evidence="7" id="KW-1185">Reference proteome</keyword>
<proteinExistence type="inferred from homology"/>
<dbReference type="SUPFAM" id="SSF53383">
    <property type="entry name" value="PLP-dependent transferases"/>
    <property type="match status" value="1"/>
</dbReference>
<evidence type="ECO:0000256" key="4">
    <source>
        <dbReference type="PIRSR" id="PIRSR000390-2"/>
    </source>
</evidence>
<dbReference type="CDD" id="cd00616">
    <property type="entry name" value="AHBA_syn"/>
    <property type="match status" value="1"/>
</dbReference>
<dbReference type="Gene3D" id="3.90.1150.10">
    <property type="entry name" value="Aspartate Aminotransferase, domain 1"/>
    <property type="match status" value="1"/>
</dbReference>
<protein>
    <submittedName>
        <fullName evidence="6">DegT/DnrJ/EryC1/StrS family aminotransferase</fullName>
    </submittedName>
</protein>
<dbReference type="GO" id="GO:0008483">
    <property type="term" value="F:transaminase activity"/>
    <property type="evidence" value="ECO:0007669"/>
    <property type="project" value="UniProtKB-KW"/>
</dbReference>
<dbReference type="AlphaFoldDB" id="G2EG77"/>
<evidence type="ECO:0000313" key="7">
    <source>
        <dbReference type="Proteomes" id="UP000003730"/>
    </source>
</evidence>
<evidence type="ECO:0000256" key="1">
    <source>
        <dbReference type="ARBA" id="ARBA00022898"/>
    </source>
</evidence>
<dbReference type="PANTHER" id="PTHR30244:SF36">
    <property type="entry name" value="3-OXO-GLUCOSE-6-PHOSPHATE:GLUTAMATE AMINOTRANSFERASE"/>
    <property type="match status" value="1"/>
</dbReference>
<accession>G2EG77</accession>
<dbReference type="Proteomes" id="UP000003730">
    <property type="component" value="Unassembled WGS sequence"/>
</dbReference>
<dbReference type="InterPro" id="IPR015421">
    <property type="entry name" value="PyrdxlP-dep_Trfase_major"/>
</dbReference>
<feature type="active site" description="Proton acceptor" evidence="3">
    <location>
        <position position="190"/>
    </location>
</feature>
<evidence type="ECO:0000256" key="5">
    <source>
        <dbReference type="RuleBase" id="RU004508"/>
    </source>
</evidence>
<evidence type="ECO:0000256" key="2">
    <source>
        <dbReference type="ARBA" id="ARBA00037999"/>
    </source>
</evidence>
<dbReference type="Gene3D" id="3.40.640.10">
    <property type="entry name" value="Type I PLP-dependent aspartate aminotransferase-like (Major domain)"/>
    <property type="match status" value="1"/>
</dbReference>
<dbReference type="InterPro" id="IPR015424">
    <property type="entry name" value="PyrdxlP-dep_Trfase"/>
</dbReference>
<dbReference type="PIRSF" id="PIRSF000390">
    <property type="entry name" value="PLP_StrS"/>
    <property type="match status" value="1"/>
</dbReference>